<keyword evidence="1" id="KW-0812">Transmembrane</keyword>
<dbReference type="RefSeq" id="WP_217156065.1">
    <property type="nucleotide sequence ID" value="NZ_VOMB01000012.1"/>
</dbReference>
<gene>
    <name evidence="3" type="ORF">FR943_08905</name>
</gene>
<comment type="caution">
    <text evidence="3">The sequence shown here is derived from an EMBL/GenBank/DDBJ whole genome shotgun (WGS) entry which is preliminary data.</text>
</comment>
<sequence length="384" mass="44092">MTHYNLTPEQFETFGAELDAIREKAVADLGERDAAYIRGIIKMQRKLEVGGRALLFLPPAWPVGTVMLGLSKILDNMEIGHNVMHGQYDWMGDPALRGQNFEWDSACPSNQWRHSHNYMHHTYTNIVDMDRDIGYGVLRMSEDQKWSPYYLGNPVYAFLLMVFFQYGVALHELETERIRTGEIRLRDKKDMLREMWAKVRKQTVKDYVAFPLLAGPFAPFVFAGNMTANLMRNVWSYTIIFCGHFPEGTQEFSVEETENETRGQWYFRQLLGSANLSGGKWFHIFSGNLSFQIEHHLFPDIPAHRYAEISGEVKEICQRYGLPYNSGPLHKQFASVVRKIVRLAFPWGGKPKDPEPVLPEPVVTETAVKEPAAQPICEPELVNC</sequence>
<keyword evidence="1" id="KW-1133">Transmembrane helix</keyword>
<feature type="transmembrane region" description="Helical" evidence="1">
    <location>
        <begin position="53"/>
        <end position="74"/>
    </location>
</feature>
<dbReference type="CDD" id="cd03506">
    <property type="entry name" value="Delta6-FADS-like"/>
    <property type="match status" value="1"/>
</dbReference>
<keyword evidence="4" id="KW-1185">Reference proteome</keyword>
<feature type="transmembrane region" description="Helical" evidence="1">
    <location>
        <begin position="149"/>
        <end position="169"/>
    </location>
</feature>
<accession>A0ABS6KK32</accession>
<dbReference type="Proteomes" id="UP000812982">
    <property type="component" value="Unassembled WGS sequence"/>
</dbReference>
<organism evidence="3 4">
    <name type="scientific">[Mycobacterium] fortunisiensis</name>
    <dbReference type="NCBI Taxonomy" id="2600579"/>
    <lineage>
        <taxon>Bacteria</taxon>
        <taxon>Bacillati</taxon>
        <taxon>Actinomycetota</taxon>
        <taxon>Actinomycetes</taxon>
        <taxon>Mycobacteriales</taxon>
        <taxon>Mycobacteriaceae</taxon>
        <taxon>Mycolicibacterium</taxon>
    </lineage>
</organism>
<evidence type="ECO:0000256" key="1">
    <source>
        <dbReference type="SAM" id="Phobius"/>
    </source>
</evidence>
<feature type="domain" description="Fatty acid desaturase" evidence="2">
    <location>
        <begin position="60"/>
        <end position="326"/>
    </location>
</feature>
<protein>
    <submittedName>
        <fullName evidence="3">Acyl-CoA desaturase</fullName>
    </submittedName>
</protein>
<reference evidence="3 4" key="1">
    <citation type="journal article" date="2021" name="Sci. Rep.">
        <title>Phenotypic and genomic hallmarks of a novel, potentially pathogenic rapidly growing Mycobacterium species related to the Mycobacterium fortuitum complex.</title>
        <authorList>
            <person name="Gharbi R."/>
            <person name="Khanna V."/>
            <person name="Frigui W."/>
            <person name="Mhenni B."/>
            <person name="Brosch R."/>
            <person name="Mardassi H."/>
        </authorList>
    </citation>
    <scope>NUCLEOTIDE SEQUENCE [LARGE SCALE GENOMIC DNA]</scope>
    <source>
        <strain evidence="3 4">TNTM28</strain>
    </source>
</reference>
<dbReference type="PANTHER" id="PTHR19353:SF84">
    <property type="entry name" value="ACYL-COA DELTA-9-DESATURASE, DESB"/>
    <property type="match status" value="1"/>
</dbReference>
<evidence type="ECO:0000259" key="2">
    <source>
        <dbReference type="Pfam" id="PF00487"/>
    </source>
</evidence>
<proteinExistence type="predicted"/>
<dbReference type="EMBL" id="VOMB01000012">
    <property type="protein sequence ID" value="MBU9763959.1"/>
    <property type="molecule type" value="Genomic_DNA"/>
</dbReference>
<keyword evidence="1" id="KW-0472">Membrane</keyword>
<evidence type="ECO:0000313" key="4">
    <source>
        <dbReference type="Proteomes" id="UP000812982"/>
    </source>
</evidence>
<dbReference type="InterPro" id="IPR005804">
    <property type="entry name" value="FA_desaturase_dom"/>
</dbReference>
<evidence type="ECO:0000313" key="3">
    <source>
        <dbReference type="EMBL" id="MBU9763959.1"/>
    </source>
</evidence>
<name>A0ABS6KK32_9MYCO</name>
<dbReference type="PANTHER" id="PTHR19353">
    <property type="entry name" value="FATTY ACID DESATURASE 2"/>
    <property type="match status" value="1"/>
</dbReference>
<dbReference type="Pfam" id="PF00487">
    <property type="entry name" value="FA_desaturase"/>
    <property type="match status" value="1"/>
</dbReference>
<dbReference type="InterPro" id="IPR012171">
    <property type="entry name" value="Fatty_acid_desaturase"/>
</dbReference>